<dbReference type="AlphaFoldDB" id="A0A1I6TZ30"/>
<sequence length="85" mass="9060">MTALESVLVLAVIPAAIYGVIVLIAMWPKLSRVRYRAGEDWDFAPVFWSAHPQGVNAAVPADGEGEDVPDDARPVTARGGASGKW</sequence>
<dbReference type="Proteomes" id="UP000198852">
    <property type="component" value="Unassembled WGS sequence"/>
</dbReference>
<feature type="region of interest" description="Disordered" evidence="1">
    <location>
        <begin position="59"/>
        <end position="85"/>
    </location>
</feature>
<keyword evidence="2" id="KW-1133">Transmembrane helix</keyword>
<keyword evidence="4" id="KW-1185">Reference proteome</keyword>
<gene>
    <name evidence="3" type="ORF">SAMN05660874_04443</name>
</gene>
<name>A0A1I6TZ30_9PSEU</name>
<dbReference type="STRING" id="95161.SAMN05660874_04443"/>
<dbReference type="EMBL" id="FOZX01000008">
    <property type="protein sequence ID" value="SFS94404.1"/>
    <property type="molecule type" value="Genomic_DNA"/>
</dbReference>
<dbReference type="OrthoDB" id="5193416at2"/>
<keyword evidence="2" id="KW-0812">Transmembrane</keyword>
<evidence type="ECO:0000313" key="4">
    <source>
        <dbReference type="Proteomes" id="UP000198852"/>
    </source>
</evidence>
<organism evidence="3 4">
    <name type="scientific">Saccharopolyspora flava</name>
    <dbReference type="NCBI Taxonomy" id="95161"/>
    <lineage>
        <taxon>Bacteria</taxon>
        <taxon>Bacillati</taxon>
        <taxon>Actinomycetota</taxon>
        <taxon>Actinomycetes</taxon>
        <taxon>Pseudonocardiales</taxon>
        <taxon>Pseudonocardiaceae</taxon>
        <taxon>Saccharopolyspora</taxon>
    </lineage>
</organism>
<accession>A0A1I6TZ30</accession>
<protein>
    <submittedName>
        <fullName evidence="3">Uncharacterized protein</fullName>
    </submittedName>
</protein>
<dbReference type="RefSeq" id="WP_093421247.1">
    <property type="nucleotide sequence ID" value="NZ_FOZX01000008.1"/>
</dbReference>
<feature type="transmembrane region" description="Helical" evidence="2">
    <location>
        <begin position="6"/>
        <end position="27"/>
    </location>
</feature>
<reference evidence="4" key="1">
    <citation type="submission" date="2016-10" db="EMBL/GenBank/DDBJ databases">
        <authorList>
            <person name="Varghese N."/>
            <person name="Submissions S."/>
        </authorList>
    </citation>
    <scope>NUCLEOTIDE SEQUENCE [LARGE SCALE GENOMIC DNA]</scope>
    <source>
        <strain evidence="4">DSM 44771</strain>
    </source>
</reference>
<evidence type="ECO:0000256" key="1">
    <source>
        <dbReference type="SAM" id="MobiDB-lite"/>
    </source>
</evidence>
<evidence type="ECO:0000313" key="3">
    <source>
        <dbReference type="EMBL" id="SFS94404.1"/>
    </source>
</evidence>
<keyword evidence="2" id="KW-0472">Membrane</keyword>
<proteinExistence type="predicted"/>
<evidence type="ECO:0000256" key="2">
    <source>
        <dbReference type="SAM" id="Phobius"/>
    </source>
</evidence>